<feature type="transmembrane region" description="Helical" evidence="6">
    <location>
        <begin position="138"/>
        <end position="158"/>
    </location>
</feature>
<gene>
    <name evidence="7" type="ORF">GCM10009020_06370</name>
</gene>
<keyword evidence="5 6" id="KW-0472">Membrane</keyword>
<keyword evidence="2" id="KW-1003">Cell membrane</keyword>
<dbReference type="AlphaFoldDB" id="A0AAV3T6T4"/>
<feature type="transmembrane region" description="Helical" evidence="6">
    <location>
        <begin position="164"/>
        <end position="184"/>
    </location>
</feature>
<keyword evidence="4 6" id="KW-1133">Transmembrane helix</keyword>
<accession>A0AAV3T6T4</accession>
<evidence type="ECO:0008006" key="9">
    <source>
        <dbReference type="Google" id="ProtNLM"/>
    </source>
</evidence>
<protein>
    <recommendedName>
        <fullName evidence="9">YihY/virulence factor BrkB family protein</fullName>
    </recommendedName>
</protein>
<evidence type="ECO:0000256" key="4">
    <source>
        <dbReference type="ARBA" id="ARBA00022989"/>
    </source>
</evidence>
<evidence type="ECO:0000256" key="2">
    <source>
        <dbReference type="ARBA" id="ARBA00022475"/>
    </source>
</evidence>
<dbReference type="PANTHER" id="PTHR30213">
    <property type="entry name" value="INNER MEMBRANE PROTEIN YHJD"/>
    <property type="match status" value="1"/>
</dbReference>
<feature type="transmembrane region" description="Helical" evidence="6">
    <location>
        <begin position="196"/>
        <end position="217"/>
    </location>
</feature>
<evidence type="ECO:0000256" key="6">
    <source>
        <dbReference type="SAM" id="Phobius"/>
    </source>
</evidence>
<comment type="caution">
    <text evidence="7">The sequence shown here is derived from an EMBL/GenBank/DDBJ whole genome shotgun (WGS) entry which is preliminary data.</text>
</comment>
<keyword evidence="3 6" id="KW-0812">Transmembrane</keyword>
<dbReference type="Proteomes" id="UP001500420">
    <property type="component" value="Unassembled WGS sequence"/>
</dbReference>
<dbReference type="PANTHER" id="PTHR30213:SF0">
    <property type="entry name" value="UPF0761 MEMBRANE PROTEIN YIHY"/>
    <property type="match status" value="1"/>
</dbReference>
<feature type="transmembrane region" description="Helical" evidence="6">
    <location>
        <begin position="95"/>
        <end position="118"/>
    </location>
</feature>
<comment type="subcellular location">
    <subcellularLocation>
        <location evidence="1">Cell membrane</location>
        <topology evidence="1">Multi-pass membrane protein</topology>
    </subcellularLocation>
</comment>
<evidence type="ECO:0000256" key="3">
    <source>
        <dbReference type="ARBA" id="ARBA00022692"/>
    </source>
</evidence>
<feature type="transmembrane region" description="Helical" evidence="6">
    <location>
        <begin position="223"/>
        <end position="247"/>
    </location>
</feature>
<name>A0AAV3T6T4_9EURY</name>
<keyword evidence="8" id="KW-1185">Reference proteome</keyword>
<organism evidence="7 8">
    <name type="scientific">Natronoarchaeum mannanilyticum</name>
    <dbReference type="NCBI Taxonomy" id="926360"/>
    <lineage>
        <taxon>Archaea</taxon>
        <taxon>Methanobacteriati</taxon>
        <taxon>Methanobacteriota</taxon>
        <taxon>Stenosarchaea group</taxon>
        <taxon>Halobacteria</taxon>
        <taxon>Halobacteriales</taxon>
        <taxon>Natronoarchaeaceae</taxon>
    </lineage>
</organism>
<dbReference type="EMBL" id="BAAADV010000001">
    <property type="protein sequence ID" value="GAA0664240.1"/>
    <property type="molecule type" value="Genomic_DNA"/>
</dbReference>
<evidence type="ECO:0000313" key="8">
    <source>
        <dbReference type="Proteomes" id="UP001500420"/>
    </source>
</evidence>
<evidence type="ECO:0000256" key="1">
    <source>
        <dbReference type="ARBA" id="ARBA00004651"/>
    </source>
</evidence>
<dbReference type="InterPro" id="IPR017039">
    <property type="entry name" value="Virul_fac_BrkB"/>
</dbReference>
<proteinExistence type="predicted"/>
<dbReference type="PIRSF" id="PIRSF035875">
    <property type="entry name" value="RNase_BN"/>
    <property type="match status" value="1"/>
</dbReference>
<evidence type="ECO:0000313" key="7">
    <source>
        <dbReference type="EMBL" id="GAA0664240.1"/>
    </source>
</evidence>
<feature type="transmembrane region" description="Helical" evidence="6">
    <location>
        <begin position="39"/>
        <end position="58"/>
    </location>
</feature>
<evidence type="ECO:0000256" key="5">
    <source>
        <dbReference type="ARBA" id="ARBA00023136"/>
    </source>
</evidence>
<sequence length="274" mass="28258">MGACHEPGTMGRLSDALVLGRRIVRVAYEQEVKYPAAALAYYAFVSFVPVLLIVFALFGEQLAARVQTSTPRFLTLGARQLVYEATTTATGRTGAAALAIVVLAWSATNVAVGFLAVVERVEGVRDRPLRYQLRDAAVVLGSLVLTIGAIILASTLFGTPGGTAIGLGALVVALSVVFVPLYYVPSRTLDRPAAALPGAITAAVGLTTIHAGVHLYAVNAGRFAVYGVLSGIIVMLTSLYLASAVLLTGIIVNATVADPSVASGDSRAGDSAAE</sequence>
<dbReference type="Pfam" id="PF03631">
    <property type="entry name" value="Virul_fac_BrkB"/>
    <property type="match status" value="1"/>
</dbReference>
<dbReference type="GO" id="GO:0005886">
    <property type="term" value="C:plasma membrane"/>
    <property type="evidence" value="ECO:0007669"/>
    <property type="project" value="UniProtKB-SubCell"/>
</dbReference>
<reference evidence="7 8" key="1">
    <citation type="journal article" date="2019" name="Int. J. Syst. Evol. Microbiol.">
        <title>The Global Catalogue of Microorganisms (GCM) 10K type strain sequencing project: providing services to taxonomists for standard genome sequencing and annotation.</title>
        <authorList>
            <consortium name="The Broad Institute Genomics Platform"/>
            <consortium name="The Broad Institute Genome Sequencing Center for Infectious Disease"/>
            <person name="Wu L."/>
            <person name="Ma J."/>
        </authorList>
    </citation>
    <scope>NUCLEOTIDE SEQUENCE [LARGE SCALE GENOMIC DNA]</scope>
    <source>
        <strain evidence="7 8">JCM 16328</strain>
    </source>
</reference>